<evidence type="ECO:0000256" key="2">
    <source>
        <dbReference type="ARBA" id="ARBA00005722"/>
    </source>
</evidence>
<dbReference type="EMBL" id="NISK01000004">
    <property type="protein sequence ID" value="OWQ94924.1"/>
    <property type="molecule type" value="Genomic_DNA"/>
</dbReference>
<protein>
    <recommendedName>
        <fullName evidence="8">MltA-interacting MipA</fullName>
    </recommendedName>
</protein>
<sequence length="378" mass="40709">MHEKHDAAKTIFGQGEAFAMPGPSLKPRQEGQNYRTNMPTLTPLFRPVRPKCSFSLLAALAFIGFAAAPAAAKEAAVPAAPVANGFEELAPGAEQPAQYMQDVSDIDDDILLPAARDDDDDPDRKWSRNYISVAAGVLSTPSYNGSDERRLLPAFYVRGRYDGYSFSTRGTNFQVDLIRHRRGQTTDYKFGPIINLRGDRTSGIKDPQVEALGEKKLAVEVGFFTGVTHTGVITSDYDQIGFRFVALKDVSGRHGSWAASPTIDYGTPLSKRAYLGVSASVNFYGKGFGRYYYDIDALGSAASGLPVYTGAGRKATAGKYTLGLAGAYALSGDLRKGFVLIGGAQYARMGSRYADSPIIKDVGSANQWLLGGGLAYQF</sequence>
<dbReference type="PANTHER" id="PTHR38776:SF1">
    <property type="entry name" value="MLTA-INTERACTING PROTEIN-RELATED"/>
    <property type="match status" value="1"/>
</dbReference>
<accession>A0A246JPZ4</accession>
<dbReference type="GO" id="GO:0009279">
    <property type="term" value="C:cell outer membrane"/>
    <property type="evidence" value="ECO:0007669"/>
    <property type="project" value="UniProtKB-SubCell"/>
</dbReference>
<organism evidence="6 7">
    <name type="scientific">Sphingopyxis bauzanensis</name>
    <dbReference type="NCBI Taxonomy" id="651663"/>
    <lineage>
        <taxon>Bacteria</taxon>
        <taxon>Pseudomonadati</taxon>
        <taxon>Pseudomonadota</taxon>
        <taxon>Alphaproteobacteria</taxon>
        <taxon>Sphingomonadales</taxon>
        <taxon>Sphingomonadaceae</taxon>
        <taxon>Sphingopyxis</taxon>
    </lineage>
</organism>
<dbReference type="PANTHER" id="PTHR38776">
    <property type="entry name" value="MLTA-INTERACTING PROTEIN-RELATED"/>
    <property type="match status" value="1"/>
</dbReference>
<evidence type="ECO:0000256" key="5">
    <source>
        <dbReference type="ARBA" id="ARBA00023237"/>
    </source>
</evidence>
<name>A0A246JPZ4_9SPHN</name>
<evidence type="ECO:0000256" key="1">
    <source>
        <dbReference type="ARBA" id="ARBA00004442"/>
    </source>
</evidence>
<gene>
    <name evidence="6" type="ORF">CDQ92_17965</name>
</gene>
<keyword evidence="3" id="KW-0732">Signal</keyword>
<keyword evidence="7" id="KW-1185">Reference proteome</keyword>
<evidence type="ECO:0000256" key="3">
    <source>
        <dbReference type="ARBA" id="ARBA00022729"/>
    </source>
</evidence>
<comment type="caution">
    <text evidence="6">The sequence shown here is derived from an EMBL/GenBank/DDBJ whole genome shotgun (WGS) entry which is preliminary data.</text>
</comment>
<comment type="subcellular location">
    <subcellularLocation>
        <location evidence="1">Cell outer membrane</location>
    </subcellularLocation>
</comment>
<comment type="similarity">
    <text evidence="2">Belongs to the MipA/OmpV family.</text>
</comment>
<proteinExistence type="inferred from homology"/>
<evidence type="ECO:0008006" key="8">
    <source>
        <dbReference type="Google" id="ProtNLM"/>
    </source>
</evidence>
<keyword evidence="5" id="KW-0998">Cell outer membrane</keyword>
<dbReference type="AlphaFoldDB" id="A0A246JPZ4"/>
<evidence type="ECO:0000256" key="4">
    <source>
        <dbReference type="ARBA" id="ARBA00023136"/>
    </source>
</evidence>
<reference evidence="6 7" key="1">
    <citation type="journal article" date="2010" name="Int. J. Syst. Evol. Microbiol.">
        <title>Sphingopyxis bauzanensis sp. nov., a psychrophilic bacterium isolated from soil.</title>
        <authorList>
            <person name="Zhang D.C."/>
            <person name="Liu H.C."/>
            <person name="Xin Y.H."/>
            <person name="Zhou Y.G."/>
            <person name="Schinner F."/>
            <person name="Margesin R."/>
        </authorList>
    </citation>
    <scope>NUCLEOTIDE SEQUENCE [LARGE SCALE GENOMIC DNA]</scope>
    <source>
        <strain evidence="6 7">DSM 22271</strain>
    </source>
</reference>
<evidence type="ECO:0000313" key="7">
    <source>
        <dbReference type="Proteomes" id="UP000197361"/>
    </source>
</evidence>
<dbReference type="Pfam" id="PF06629">
    <property type="entry name" value="MipA"/>
    <property type="match status" value="1"/>
</dbReference>
<keyword evidence="4" id="KW-0472">Membrane</keyword>
<evidence type="ECO:0000313" key="6">
    <source>
        <dbReference type="EMBL" id="OWQ94924.1"/>
    </source>
</evidence>
<dbReference type="InterPro" id="IPR010583">
    <property type="entry name" value="MipA"/>
</dbReference>
<dbReference type="Proteomes" id="UP000197361">
    <property type="component" value="Unassembled WGS sequence"/>
</dbReference>